<dbReference type="AlphaFoldDB" id="A0A8J5Y6K4"/>
<gene>
    <name evidence="2" type="ORF">KFE25_009740</name>
</gene>
<evidence type="ECO:0000313" key="2">
    <source>
        <dbReference type="EMBL" id="KAG8471319.1"/>
    </source>
</evidence>
<protein>
    <recommendedName>
        <fullName evidence="4">Glycine zipper domain-containing protein</fullName>
    </recommendedName>
</protein>
<comment type="caution">
    <text evidence="2">The sequence shown here is derived from an EMBL/GenBank/DDBJ whole genome shotgun (WGS) entry which is preliminary data.</text>
</comment>
<dbReference type="Proteomes" id="UP000751190">
    <property type="component" value="Unassembled WGS sequence"/>
</dbReference>
<name>A0A8J5Y6K4_DIALT</name>
<keyword evidence="3" id="KW-1185">Reference proteome</keyword>
<feature type="region of interest" description="Disordered" evidence="1">
    <location>
        <begin position="1"/>
        <end position="23"/>
    </location>
</feature>
<organism evidence="2 3">
    <name type="scientific">Diacronema lutheri</name>
    <name type="common">Unicellular marine alga</name>
    <name type="synonym">Monochrysis lutheri</name>
    <dbReference type="NCBI Taxonomy" id="2081491"/>
    <lineage>
        <taxon>Eukaryota</taxon>
        <taxon>Haptista</taxon>
        <taxon>Haptophyta</taxon>
        <taxon>Pavlovophyceae</taxon>
        <taxon>Pavlovales</taxon>
        <taxon>Pavlovaceae</taxon>
        <taxon>Diacronema</taxon>
    </lineage>
</organism>
<dbReference type="EMBL" id="JAGTXO010000001">
    <property type="protein sequence ID" value="KAG8471319.1"/>
    <property type="molecule type" value="Genomic_DNA"/>
</dbReference>
<proteinExistence type="predicted"/>
<reference evidence="2" key="1">
    <citation type="submission" date="2021-05" db="EMBL/GenBank/DDBJ databases">
        <title>The genome of the haptophyte Pavlova lutheri (Diacronema luteri, Pavlovales) - a model for lipid biosynthesis in eukaryotic algae.</title>
        <authorList>
            <person name="Hulatt C.J."/>
            <person name="Posewitz M.C."/>
        </authorList>
    </citation>
    <scope>NUCLEOTIDE SEQUENCE</scope>
    <source>
        <strain evidence="2">NIVA-4/92</strain>
    </source>
</reference>
<sequence length="140" mass="14052">MASAPDGRRSSHQVPEPPPGAGVQWTLTGALGGAVLGLTLAGPVGAVAGFVAGAAGGSLRDRTGKSALEHFDDMPHEERERLFQQAASRAGVQGGPSGGGPTLTRAELEAIPSSRAPSDAVACKCPVCRAAIVGSQRVFL</sequence>
<evidence type="ECO:0000313" key="3">
    <source>
        <dbReference type="Proteomes" id="UP000751190"/>
    </source>
</evidence>
<evidence type="ECO:0000256" key="1">
    <source>
        <dbReference type="SAM" id="MobiDB-lite"/>
    </source>
</evidence>
<evidence type="ECO:0008006" key="4">
    <source>
        <dbReference type="Google" id="ProtNLM"/>
    </source>
</evidence>
<accession>A0A8J5Y6K4</accession>